<reference evidence="3" key="3">
    <citation type="submission" date="2024-02" db="EMBL/GenBank/DDBJ databases">
        <title>Comparative genomics of Cryptococcus and Kwoniella reveals pathogenesis evolution and contrasting modes of karyotype evolution via chromosome fusion or intercentromeric recombination.</title>
        <authorList>
            <person name="Coelho M.A."/>
            <person name="David-Palma M."/>
            <person name="Shea T."/>
            <person name="Bowers K."/>
            <person name="McGinley-Smith S."/>
            <person name="Mohammad A.W."/>
            <person name="Gnirke A."/>
            <person name="Yurkov A.M."/>
            <person name="Nowrousian M."/>
            <person name="Sun S."/>
            <person name="Cuomo C.A."/>
            <person name="Heitman J."/>
        </authorList>
    </citation>
    <scope>NUCLEOTIDE SEQUENCE</scope>
    <source>
        <strain evidence="3">CBS 10117</strain>
    </source>
</reference>
<dbReference type="VEuPathDB" id="FungiDB:I303_01557"/>
<name>A0A1A6ABB4_9TREE</name>
<feature type="region of interest" description="Disordered" evidence="1">
    <location>
        <begin position="139"/>
        <end position="159"/>
    </location>
</feature>
<evidence type="ECO:0000313" key="2">
    <source>
        <dbReference type="EMBL" id="OBR87355.1"/>
    </source>
</evidence>
<reference evidence="2" key="1">
    <citation type="submission" date="2013-07" db="EMBL/GenBank/DDBJ databases">
        <title>The Genome Sequence of Cryptococcus dejecticola CBS10117.</title>
        <authorList>
            <consortium name="The Broad Institute Genome Sequencing Platform"/>
            <person name="Cuomo C."/>
            <person name="Litvintseva A."/>
            <person name="Chen Y."/>
            <person name="Heitman J."/>
            <person name="Sun S."/>
            <person name="Springer D."/>
            <person name="Dromer F."/>
            <person name="Young S.K."/>
            <person name="Zeng Q."/>
            <person name="Gargeya S."/>
            <person name="Fitzgerald M."/>
            <person name="Abouelleil A."/>
            <person name="Alvarado L."/>
            <person name="Berlin A.M."/>
            <person name="Chapman S.B."/>
            <person name="Dewar J."/>
            <person name="Goldberg J."/>
            <person name="Griggs A."/>
            <person name="Gujja S."/>
            <person name="Hansen M."/>
            <person name="Howarth C."/>
            <person name="Imamovic A."/>
            <person name="Larimer J."/>
            <person name="McCowan C."/>
            <person name="Murphy C."/>
            <person name="Pearson M."/>
            <person name="Priest M."/>
            <person name="Roberts A."/>
            <person name="Saif S."/>
            <person name="Shea T."/>
            <person name="Sykes S."/>
            <person name="Wortman J."/>
            <person name="Nusbaum C."/>
            <person name="Birren B."/>
        </authorList>
    </citation>
    <scope>NUCLEOTIDE SEQUENCE [LARGE SCALE GENOMIC DNA]</scope>
    <source>
        <strain evidence="2">CBS 10117</strain>
    </source>
</reference>
<dbReference type="GeneID" id="28965256"/>
<gene>
    <name evidence="2" type="ORF">I303_01557</name>
    <name evidence="3" type="ORF">I303_102303</name>
</gene>
<dbReference type="AlphaFoldDB" id="A0A1A6ABB4"/>
<evidence type="ECO:0000313" key="4">
    <source>
        <dbReference type="Proteomes" id="UP000078595"/>
    </source>
</evidence>
<dbReference type="KEGG" id="kdj:28965256"/>
<protein>
    <submittedName>
        <fullName evidence="2">Uncharacterized protein</fullName>
    </submittedName>
</protein>
<dbReference type="RefSeq" id="XP_018265197.1">
    <property type="nucleotide sequence ID" value="XM_018404916.1"/>
</dbReference>
<evidence type="ECO:0000256" key="1">
    <source>
        <dbReference type="SAM" id="MobiDB-lite"/>
    </source>
</evidence>
<organism evidence="2">
    <name type="scientific">Kwoniella dejecticola CBS 10117</name>
    <dbReference type="NCBI Taxonomy" id="1296121"/>
    <lineage>
        <taxon>Eukaryota</taxon>
        <taxon>Fungi</taxon>
        <taxon>Dikarya</taxon>
        <taxon>Basidiomycota</taxon>
        <taxon>Agaricomycotina</taxon>
        <taxon>Tremellomycetes</taxon>
        <taxon>Tremellales</taxon>
        <taxon>Cryptococcaceae</taxon>
        <taxon>Kwoniella</taxon>
    </lineage>
</organism>
<dbReference type="Proteomes" id="UP000078595">
    <property type="component" value="Chromosome 2"/>
</dbReference>
<sequence length="194" mass="22115">MLCLNWRPWVKFHPDEDGFDSYIGFLINDHKAQLEFFTWHGMDNSTFSIPWFPSSCPKITLTCTSCGGFEPTRRSMSYEDDDDEHECRCASTLQDMVESIRSRVQRSKQQVFVTAEIVNLTCLGGLEDYEINAEGKVLEESTRGKSKSNSNSKYKTNDQEATFMKSASKMNKGYTIKVVSLMDAEPCICCGQYN</sequence>
<evidence type="ECO:0000313" key="3">
    <source>
        <dbReference type="EMBL" id="WWC59741.1"/>
    </source>
</evidence>
<dbReference type="EMBL" id="CP144531">
    <property type="protein sequence ID" value="WWC59741.1"/>
    <property type="molecule type" value="Genomic_DNA"/>
</dbReference>
<keyword evidence="4" id="KW-1185">Reference proteome</keyword>
<dbReference type="EMBL" id="KI894028">
    <property type="protein sequence ID" value="OBR87355.1"/>
    <property type="molecule type" value="Genomic_DNA"/>
</dbReference>
<accession>A0A1A6ABB4</accession>
<proteinExistence type="predicted"/>
<reference evidence="3" key="2">
    <citation type="submission" date="2013-07" db="EMBL/GenBank/DDBJ databases">
        <authorList>
            <consortium name="The Broad Institute Genome Sequencing Platform"/>
            <person name="Cuomo C."/>
            <person name="Litvintseva A."/>
            <person name="Chen Y."/>
            <person name="Heitman J."/>
            <person name="Sun S."/>
            <person name="Springer D."/>
            <person name="Dromer F."/>
            <person name="Young S.K."/>
            <person name="Zeng Q."/>
            <person name="Gargeya S."/>
            <person name="Fitzgerald M."/>
            <person name="Abouelleil A."/>
            <person name="Alvarado L."/>
            <person name="Berlin A.M."/>
            <person name="Chapman S.B."/>
            <person name="Dewar J."/>
            <person name="Goldberg J."/>
            <person name="Griggs A."/>
            <person name="Gujja S."/>
            <person name="Hansen M."/>
            <person name="Howarth C."/>
            <person name="Imamovic A."/>
            <person name="Larimer J."/>
            <person name="McCowan C."/>
            <person name="Murphy C."/>
            <person name="Pearson M."/>
            <person name="Priest M."/>
            <person name="Roberts A."/>
            <person name="Saif S."/>
            <person name="Shea T."/>
            <person name="Sykes S."/>
            <person name="Wortman J."/>
            <person name="Nusbaum C."/>
            <person name="Birren B."/>
        </authorList>
    </citation>
    <scope>NUCLEOTIDE SEQUENCE</scope>
    <source>
        <strain evidence="3">CBS 10117</strain>
    </source>
</reference>